<name>A0ABQ7A746_BRACR</name>
<accession>A0ABQ7A746</accession>
<gene>
    <name evidence="1" type="ORF">DY000_02052123</name>
</gene>
<reference evidence="1 2" key="1">
    <citation type="journal article" date="2020" name="BMC Genomics">
        <title>Intraspecific diversification of the crop wild relative Brassica cretica Lam. using demographic model selection.</title>
        <authorList>
            <person name="Kioukis A."/>
            <person name="Michalopoulou V.A."/>
            <person name="Briers L."/>
            <person name="Pirintsos S."/>
            <person name="Studholme D.J."/>
            <person name="Pavlidis P."/>
            <person name="Sarris P.F."/>
        </authorList>
    </citation>
    <scope>NUCLEOTIDE SEQUENCE [LARGE SCALE GENOMIC DNA]</scope>
    <source>
        <strain evidence="2">cv. PFS-1207/04</strain>
    </source>
</reference>
<comment type="caution">
    <text evidence="1">The sequence shown here is derived from an EMBL/GenBank/DDBJ whole genome shotgun (WGS) entry which is preliminary data.</text>
</comment>
<proteinExistence type="predicted"/>
<evidence type="ECO:0000313" key="2">
    <source>
        <dbReference type="Proteomes" id="UP000266723"/>
    </source>
</evidence>
<organism evidence="1 2">
    <name type="scientific">Brassica cretica</name>
    <name type="common">Mustard</name>
    <dbReference type="NCBI Taxonomy" id="69181"/>
    <lineage>
        <taxon>Eukaryota</taxon>
        <taxon>Viridiplantae</taxon>
        <taxon>Streptophyta</taxon>
        <taxon>Embryophyta</taxon>
        <taxon>Tracheophyta</taxon>
        <taxon>Spermatophyta</taxon>
        <taxon>Magnoliopsida</taxon>
        <taxon>eudicotyledons</taxon>
        <taxon>Gunneridae</taxon>
        <taxon>Pentapetalae</taxon>
        <taxon>rosids</taxon>
        <taxon>malvids</taxon>
        <taxon>Brassicales</taxon>
        <taxon>Brassicaceae</taxon>
        <taxon>Brassiceae</taxon>
        <taxon>Brassica</taxon>
    </lineage>
</organism>
<sequence length="56" mass="6338">MVLLPPVTKIQPVRHRKTRIPSVGEFPVTKKTKLVPNKCGRCRMEGHNRSSCTNPI</sequence>
<dbReference type="EMBL" id="QGKV02002055">
    <property type="protein sequence ID" value="KAF3493504.1"/>
    <property type="molecule type" value="Genomic_DNA"/>
</dbReference>
<dbReference type="Proteomes" id="UP000266723">
    <property type="component" value="Unassembled WGS sequence"/>
</dbReference>
<protein>
    <submittedName>
        <fullName evidence="1">Uncharacterized protein</fullName>
    </submittedName>
</protein>
<keyword evidence="2" id="KW-1185">Reference proteome</keyword>
<evidence type="ECO:0000313" key="1">
    <source>
        <dbReference type="EMBL" id="KAF3493504.1"/>
    </source>
</evidence>